<dbReference type="EMBL" id="CABVGP010000001">
    <property type="protein sequence ID" value="VVJ17447.1"/>
    <property type="molecule type" value="Genomic_DNA"/>
</dbReference>
<keyword evidence="2" id="KW-1185">Reference proteome</keyword>
<dbReference type="RefSeq" id="WP_155542618.1">
    <property type="nucleotide sequence ID" value="NZ_CABVGP010000001.1"/>
</dbReference>
<proteinExistence type="predicted"/>
<evidence type="ECO:0000313" key="1">
    <source>
        <dbReference type="EMBL" id="VVJ17447.1"/>
    </source>
</evidence>
<dbReference type="AlphaFoldDB" id="A0A6I8LN94"/>
<sequence>MNGVNVTWPFAGLLVTRGQAELRVHAVEPTAGAETVDHRRAASGEVADCYRRFTRSVACRRLVTGK</sequence>
<accession>A0A6I8LN94</accession>
<reference evidence="1 2" key="1">
    <citation type="submission" date="2019-09" db="EMBL/GenBank/DDBJ databases">
        <authorList>
            <person name="Leyn A S."/>
        </authorList>
    </citation>
    <scope>NUCLEOTIDE SEQUENCE [LARGE SCALE GENOMIC DNA]</scope>
    <source>
        <strain evidence="1">AA231_1</strain>
    </source>
</reference>
<dbReference type="Proteomes" id="UP000399805">
    <property type="component" value="Unassembled WGS sequence"/>
</dbReference>
<gene>
    <name evidence="1" type="ORF">AA23TX_02468</name>
</gene>
<protein>
    <submittedName>
        <fullName evidence="1">Uncharacterized protein</fullName>
    </submittedName>
</protein>
<evidence type="ECO:0000313" key="2">
    <source>
        <dbReference type="Proteomes" id="UP000399805"/>
    </source>
</evidence>
<name>A0A6I8LN94_9PSEU</name>
<organism evidence="1 2">
    <name type="scientific">Amycolatopsis camponoti</name>
    <dbReference type="NCBI Taxonomy" id="2606593"/>
    <lineage>
        <taxon>Bacteria</taxon>
        <taxon>Bacillati</taxon>
        <taxon>Actinomycetota</taxon>
        <taxon>Actinomycetes</taxon>
        <taxon>Pseudonocardiales</taxon>
        <taxon>Pseudonocardiaceae</taxon>
        <taxon>Amycolatopsis</taxon>
    </lineage>
</organism>